<dbReference type="EMBL" id="JAPDMQ010000041">
    <property type="protein sequence ID" value="KAK0538687.1"/>
    <property type="molecule type" value="Genomic_DNA"/>
</dbReference>
<feature type="region of interest" description="Disordered" evidence="6">
    <location>
        <begin position="102"/>
        <end position="133"/>
    </location>
</feature>
<evidence type="ECO:0000313" key="9">
    <source>
        <dbReference type="Proteomes" id="UP001176521"/>
    </source>
</evidence>
<keyword evidence="4 7" id="KW-1133">Transmembrane helix</keyword>
<evidence type="ECO:0000256" key="6">
    <source>
        <dbReference type="SAM" id="MobiDB-lite"/>
    </source>
</evidence>
<proteinExistence type="inferred from homology"/>
<dbReference type="PANTHER" id="PTHR21320:SF3">
    <property type="entry name" value="CYTOCHROME C OXIDASE ASSEMBLY PROTEIN COX11, MITOCHONDRIAL-RELATED"/>
    <property type="match status" value="1"/>
</dbReference>
<dbReference type="GO" id="GO:0005507">
    <property type="term" value="F:copper ion binding"/>
    <property type="evidence" value="ECO:0007669"/>
    <property type="project" value="InterPro"/>
</dbReference>
<evidence type="ECO:0000256" key="5">
    <source>
        <dbReference type="ARBA" id="ARBA00023136"/>
    </source>
</evidence>
<gene>
    <name evidence="8" type="primary">COX11</name>
    <name evidence="8" type="ORF">OC842_001210</name>
</gene>
<dbReference type="GO" id="GO:0005743">
    <property type="term" value="C:mitochondrial inner membrane"/>
    <property type="evidence" value="ECO:0007669"/>
    <property type="project" value="UniProtKB-SubCell"/>
</dbReference>
<dbReference type="AlphaFoldDB" id="A0AAN6JNQ7"/>
<evidence type="ECO:0000313" key="8">
    <source>
        <dbReference type="EMBL" id="KAK0538687.1"/>
    </source>
</evidence>
<dbReference type="GO" id="GO:0005759">
    <property type="term" value="C:mitochondrial matrix"/>
    <property type="evidence" value="ECO:0007669"/>
    <property type="project" value="UniProtKB-ARBA"/>
</dbReference>
<dbReference type="FunFam" id="2.60.370.10:FF:000001">
    <property type="entry name" value="COX11 cytochrome c oxidase assembly homolog"/>
    <property type="match status" value="1"/>
</dbReference>
<dbReference type="Gene3D" id="2.60.370.10">
    <property type="entry name" value="Ctag/Cox11"/>
    <property type="match status" value="1"/>
</dbReference>
<protein>
    <submittedName>
        <fullName evidence="8">Cytochrome c oxidase assembly protein cox11, mitochondrial</fullName>
    </submittedName>
</protein>
<dbReference type="NCBIfam" id="NF003465">
    <property type="entry name" value="PRK05089.1"/>
    <property type="match status" value="1"/>
</dbReference>
<reference evidence="8" key="1">
    <citation type="journal article" date="2023" name="PhytoFront">
        <title>Draft Genome Resources of Seven Strains of Tilletia horrida, Causal Agent of Kernel Smut of Rice.</title>
        <authorList>
            <person name="Khanal S."/>
            <person name="Antony Babu S."/>
            <person name="Zhou X.G."/>
        </authorList>
    </citation>
    <scope>NUCLEOTIDE SEQUENCE</scope>
    <source>
        <strain evidence="8">TX3</strain>
    </source>
</reference>
<dbReference type="Proteomes" id="UP001176521">
    <property type="component" value="Unassembled WGS sequence"/>
</dbReference>
<name>A0AAN6JNQ7_9BASI</name>
<evidence type="ECO:0000256" key="4">
    <source>
        <dbReference type="ARBA" id="ARBA00022989"/>
    </source>
</evidence>
<dbReference type="InterPro" id="IPR007533">
    <property type="entry name" value="Cyt_c_oxidase_assmbl_CtaG"/>
</dbReference>
<dbReference type="SUPFAM" id="SSF110111">
    <property type="entry name" value="Ctag/Cox11"/>
    <property type="match status" value="1"/>
</dbReference>
<evidence type="ECO:0000256" key="1">
    <source>
        <dbReference type="ARBA" id="ARBA00004007"/>
    </source>
</evidence>
<evidence type="ECO:0000256" key="7">
    <source>
        <dbReference type="SAM" id="Phobius"/>
    </source>
</evidence>
<evidence type="ECO:0000256" key="2">
    <source>
        <dbReference type="ARBA" id="ARBA00004243"/>
    </source>
</evidence>
<keyword evidence="3 7" id="KW-0812">Transmembrane</keyword>
<comment type="caution">
    <text evidence="8">The sequence shown here is derived from an EMBL/GenBank/DDBJ whole genome shotgun (WGS) entry which is preliminary data.</text>
</comment>
<comment type="subcellular location">
    <subcellularLocation>
        <location evidence="2">Mitochondrion inner membrane</location>
        <topology evidence="2">Single-pass membrane protein</topology>
        <orientation evidence="2">Intermembrane side</orientation>
    </subcellularLocation>
</comment>
<dbReference type="HAMAP" id="MF_00155">
    <property type="entry name" value="CtaG"/>
    <property type="match status" value="1"/>
</dbReference>
<comment type="function">
    <text evidence="1">Exerts its effect at some terminal stage of cytochrome c oxidase synthesis, probably by being involved in the insertion of the copper B into subunit I.</text>
</comment>
<organism evidence="8 9">
    <name type="scientific">Tilletia horrida</name>
    <dbReference type="NCBI Taxonomy" id="155126"/>
    <lineage>
        <taxon>Eukaryota</taxon>
        <taxon>Fungi</taxon>
        <taxon>Dikarya</taxon>
        <taxon>Basidiomycota</taxon>
        <taxon>Ustilaginomycotina</taxon>
        <taxon>Exobasidiomycetes</taxon>
        <taxon>Tilletiales</taxon>
        <taxon>Tilletiaceae</taxon>
        <taxon>Tilletia</taxon>
    </lineage>
</organism>
<feature type="transmembrane region" description="Helical" evidence="7">
    <location>
        <begin position="152"/>
        <end position="171"/>
    </location>
</feature>
<sequence length="359" mass="39105">MDVHHDLKTLYKMALRTTTRNAGSASVLHPLFSREAAVRPWSGALSSSVQPAARFFSCPACAAARTLPRASSRPAARAGMQRVPAQASASLSLLALNSRIRPRASEGAEEQQQRRHQSSTSSSSSASPRASSAQARADAAKAQFYRQRNQSLLLYSLAGIVFVLGTTYAAVPLYRVFCSATGFGGTPITSQGAGGDGDGRFDPSRLVPATHDPNTSAPTRRIRVTFNADTSDALPWSFTPVQKEIYVLPGETALAFFTAKNHGPKDIIGIATYNVAPDRIAPFFAKVECFCFEEQRLLAGEEVDMPVFFFLDVDMLDEPSVREVRDVVLSYTFFSARRNKVNGQLEPDTDLEQYRVGKD</sequence>
<dbReference type="Pfam" id="PF04442">
    <property type="entry name" value="CtaG_Cox11"/>
    <property type="match status" value="1"/>
</dbReference>
<evidence type="ECO:0000256" key="3">
    <source>
        <dbReference type="ARBA" id="ARBA00022692"/>
    </source>
</evidence>
<feature type="compositionally biased region" description="Low complexity" evidence="6">
    <location>
        <begin position="118"/>
        <end position="133"/>
    </location>
</feature>
<dbReference type="InterPro" id="IPR023471">
    <property type="entry name" value="CtaG/Cox11_dom_sf"/>
</dbReference>
<accession>A0AAN6JNQ7</accession>
<keyword evidence="9" id="KW-1185">Reference proteome</keyword>
<keyword evidence="5 7" id="KW-0472">Membrane</keyword>
<dbReference type="PANTHER" id="PTHR21320">
    <property type="entry name" value="CYTOCHROME C OXIDASE ASSEMBLY PROTEIN COX11-RELATED"/>
    <property type="match status" value="1"/>
</dbReference>